<comment type="caution">
    <text evidence="2">The sequence shown here is derived from an EMBL/GenBank/DDBJ whole genome shotgun (WGS) entry which is preliminary data.</text>
</comment>
<gene>
    <name evidence="2" type="ORF">CNMCM7691_002600</name>
</gene>
<organism evidence="2 3">
    <name type="scientific">Aspergillus felis</name>
    <dbReference type="NCBI Taxonomy" id="1287682"/>
    <lineage>
        <taxon>Eukaryota</taxon>
        <taxon>Fungi</taxon>
        <taxon>Dikarya</taxon>
        <taxon>Ascomycota</taxon>
        <taxon>Pezizomycotina</taxon>
        <taxon>Eurotiomycetes</taxon>
        <taxon>Eurotiomycetidae</taxon>
        <taxon>Eurotiales</taxon>
        <taxon>Aspergillaceae</taxon>
        <taxon>Aspergillus</taxon>
        <taxon>Aspergillus subgen. Fumigati</taxon>
    </lineage>
</organism>
<dbReference type="AlphaFoldDB" id="A0A8H6R3L0"/>
<evidence type="ECO:0000313" key="2">
    <source>
        <dbReference type="EMBL" id="KAF7182856.1"/>
    </source>
</evidence>
<feature type="coiled-coil region" evidence="1">
    <location>
        <begin position="116"/>
        <end position="153"/>
    </location>
</feature>
<reference evidence="2" key="1">
    <citation type="submission" date="2020-06" db="EMBL/GenBank/DDBJ databases">
        <title>Draft genome sequences of strains closely related to Aspergillus parafelis and Aspergillus hiratsukae.</title>
        <authorList>
            <person name="Dos Santos R.A.C."/>
            <person name="Rivero-Menendez O."/>
            <person name="Steenwyk J.L."/>
            <person name="Mead M.E."/>
            <person name="Goldman G.H."/>
            <person name="Alastruey-Izquierdo A."/>
            <person name="Rokas A."/>
        </authorList>
    </citation>
    <scope>NUCLEOTIDE SEQUENCE</scope>
    <source>
        <strain evidence="2">CNM-CM7691</strain>
    </source>
</reference>
<dbReference type="EMBL" id="JACBAG010001757">
    <property type="protein sequence ID" value="KAF7182856.1"/>
    <property type="molecule type" value="Genomic_DNA"/>
</dbReference>
<keyword evidence="3" id="KW-1185">Reference proteome</keyword>
<keyword evidence="1" id="KW-0175">Coiled coil</keyword>
<protein>
    <submittedName>
        <fullName evidence="2">Uncharacterized protein</fullName>
    </submittedName>
</protein>
<accession>A0A8H6R3L0</accession>
<dbReference type="Proteomes" id="UP000641853">
    <property type="component" value="Unassembled WGS sequence"/>
</dbReference>
<sequence length="381" mass="42915">MFSWSTNFPDLYQLQGPDSDSVGFTTNFASDEQLSLEQPTRVPVRENTTSNVAQARPHHSIQHRGNVSLLELEQREERTASIPMDNDVGRRQETDTTFAATWDETSQNTARFNSIVQQLENHTRQLDETAELLNRHARQLERLTMAVGQLEKSVGRLDERLIPLLPEYPAQQELWQRNTSSLLKEVLDLRQYQRELETRLHDEHARLLQEQHHSCQLEQKLADSQWAREQVESALCRSTDVVAWLRQQLDGQKMAPDLDSRVDSLASLNESLLKSTFGTTVLDTTCQKLSQIGSDLQRQEELIRGLLLSDQRHEELIRSLQTAFDAALLTSPCSSACGCESATIVGSPSRAGDGYFPPLPLPSGTEAVTLSQGIGEGRDIE</sequence>
<evidence type="ECO:0000313" key="3">
    <source>
        <dbReference type="Proteomes" id="UP000641853"/>
    </source>
</evidence>
<proteinExistence type="predicted"/>
<evidence type="ECO:0000256" key="1">
    <source>
        <dbReference type="SAM" id="Coils"/>
    </source>
</evidence>
<name>A0A8H6R3L0_9EURO</name>